<protein>
    <submittedName>
        <fullName evidence="4">Uncharacterized protein</fullName>
    </submittedName>
</protein>
<proteinExistence type="predicted"/>
<evidence type="ECO:0000313" key="5">
    <source>
        <dbReference type="Proteomes" id="UP001295684"/>
    </source>
</evidence>
<dbReference type="AlphaFoldDB" id="A0AAD1XNA7"/>
<evidence type="ECO:0000256" key="3">
    <source>
        <dbReference type="SAM" id="SignalP"/>
    </source>
</evidence>
<keyword evidence="2" id="KW-0472">Membrane</keyword>
<evidence type="ECO:0000256" key="2">
    <source>
        <dbReference type="SAM" id="Phobius"/>
    </source>
</evidence>
<dbReference type="EMBL" id="CAMPGE010017431">
    <property type="protein sequence ID" value="CAI2375916.1"/>
    <property type="molecule type" value="Genomic_DNA"/>
</dbReference>
<feature type="transmembrane region" description="Helical" evidence="2">
    <location>
        <begin position="200"/>
        <end position="221"/>
    </location>
</feature>
<dbReference type="Proteomes" id="UP001295684">
    <property type="component" value="Unassembled WGS sequence"/>
</dbReference>
<sequence length="309" mass="34745">MKKSLQLIVILAFLACAQAVINSKLGSFRSPPDLRLSVNMFKIEKHMKFLVPFVRSAGLLFIALGNYNLPFRELFRFSDELVTVILSVFHCKNLSCLSPAYVLTKGFNEFRHFSRSSISEFDYGFKELAWKYGKKLFGIIKKIIDTEGMATFDEKSSCIRMRICQYFMPTFVGNDTSNCSEFDGIIRSFSEQPIDPGIDWISLCIKLIVLTVLIGANYFVYNLTMKEYKKYQISQKKNPQEVSLSVISRTSSEVSRASSEVSRASSEVSRASSEISRTSLGGPTISSNTNSSHGFMSSVARDNADELIC</sequence>
<comment type="caution">
    <text evidence="4">The sequence shown here is derived from an EMBL/GenBank/DDBJ whole genome shotgun (WGS) entry which is preliminary data.</text>
</comment>
<feature type="region of interest" description="Disordered" evidence="1">
    <location>
        <begin position="263"/>
        <end position="293"/>
    </location>
</feature>
<feature type="compositionally biased region" description="Polar residues" evidence="1">
    <location>
        <begin position="278"/>
        <end position="293"/>
    </location>
</feature>
<feature type="transmembrane region" description="Helical" evidence="2">
    <location>
        <begin position="81"/>
        <end position="103"/>
    </location>
</feature>
<feature type="transmembrane region" description="Helical" evidence="2">
    <location>
        <begin position="49"/>
        <end position="69"/>
    </location>
</feature>
<feature type="chain" id="PRO_5042233224" evidence="3">
    <location>
        <begin position="20"/>
        <end position="309"/>
    </location>
</feature>
<evidence type="ECO:0000256" key="1">
    <source>
        <dbReference type="SAM" id="MobiDB-lite"/>
    </source>
</evidence>
<dbReference type="PROSITE" id="PS51257">
    <property type="entry name" value="PROKAR_LIPOPROTEIN"/>
    <property type="match status" value="1"/>
</dbReference>
<feature type="signal peptide" evidence="3">
    <location>
        <begin position="1"/>
        <end position="19"/>
    </location>
</feature>
<accession>A0AAD1XNA7</accession>
<evidence type="ECO:0000313" key="4">
    <source>
        <dbReference type="EMBL" id="CAI2375916.1"/>
    </source>
</evidence>
<name>A0AAD1XNA7_EUPCR</name>
<keyword evidence="2" id="KW-1133">Transmembrane helix</keyword>
<keyword evidence="5" id="KW-1185">Reference proteome</keyword>
<keyword evidence="3" id="KW-0732">Signal</keyword>
<organism evidence="4 5">
    <name type="scientific">Euplotes crassus</name>
    <dbReference type="NCBI Taxonomy" id="5936"/>
    <lineage>
        <taxon>Eukaryota</taxon>
        <taxon>Sar</taxon>
        <taxon>Alveolata</taxon>
        <taxon>Ciliophora</taxon>
        <taxon>Intramacronucleata</taxon>
        <taxon>Spirotrichea</taxon>
        <taxon>Hypotrichia</taxon>
        <taxon>Euplotida</taxon>
        <taxon>Euplotidae</taxon>
        <taxon>Moneuplotes</taxon>
    </lineage>
</organism>
<feature type="compositionally biased region" description="Low complexity" evidence="1">
    <location>
        <begin position="263"/>
        <end position="277"/>
    </location>
</feature>
<reference evidence="4" key="1">
    <citation type="submission" date="2023-07" db="EMBL/GenBank/DDBJ databases">
        <authorList>
            <consortium name="AG Swart"/>
            <person name="Singh M."/>
            <person name="Singh A."/>
            <person name="Seah K."/>
            <person name="Emmerich C."/>
        </authorList>
    </citation>
    <scope>NUCLEOTIDE SEQUENCE</scope>
    <source>
        <strain evidence="4">DP1</strain>
    </source>
</reference>
<keyword evidence="2" id="KW-0812">Transmembrane</keyword>
<gene>
    <name evidence="4" type="ORF">ECRASSUSDP1_LOCUS17282</name>
</gene>